<dbReference type="Gene3D" id="2.60.120.10">
    <property type="entry name" value="Jelly Rolls"/>
    <property type="match status" value="1"/>
</dbReference>
<evidence type="ECO:0000259" key="2">
    <source>
        <dbReference type="PROSITE" id="PS50943"/>
    </source>
</evidence>
<dbReference type="InterPro" id="IPR001387">
    <property type="entry name" value="Cro/C1-type_HTH"/>
</dbReference>
<dbReference type="SMART" id="SM00530">
    <property type="entry name" value="HTH_XRE"/>
    <property type="match status" value="1"/>
</dbReference>
<evidence type="ECO:0000256" key="1">
    <source>
        <dbReference type="ARBA" id="ARBA00023125"/>
    </source>
</evidence>
<dbReference type="Proteomes" id="UP000789423">
    <property type="component" value="Unassembled WGS sequence"/>
</dbReference>
<name>A0ABM8Y741_9BACI</name>
<dbReference type="CDD" id="cd00093">
    <property type="entry name" value="HTH_XRE"/>
    <property type="match status" value="1"/>
</dbReference>
<dbReference type="PANTHER" id="PTHR46797:SF24">
    <property type="entry name" value="DNA-BINDING PHAGE PROTEIN"/>
    <property type="match status" value="1"/>
</dbReference>
<keyword evidence="1" id="KW-0238">DNA-binding</keyword>
<dbReference type="Pfam" id="PF01381">
    <property type="entry name" value="HTH_3"/>
    <property type="match status" value="1"/>
</dbReference>
<dbReference type="Gene3D" id="1.10.260.40">
    <property type="entry name" value="lambda repressor-like DNA-binding domains"/>
    <property type="match status" value="1"/>
</dbReference>
<proteinExistence type="predicted"/>
<evidence type="ECO:0000313" key="4">
    <source>
        <dbReference type="Proteomes" id="UP000789423"/>
    </source>
</evidence>
<dbReference type="Pfam" id="PF07883">
    <property type="entry name" value="Cupin_2"/>
    <property type="match status" value="1"/>
</dbReference>
<gene>
    <name evidence="3" type="ORF">BACCIP111899_00697</name>
</gene>
<dbReference type="SUPFAM" id="SSF51182">
    <property type="entry name" value="RmlC-like cupins"/>
    <property type="match status" value="1"/>
</dbReference>
<dbReference type="InterPro" id="IPR010982">
    <property type="entry name" value="Lambda_DNA-bd_dom_sf"/>
</dbReference>
<dbReference type="InterPro" id="IPR011051">
    <property type="entry name" value="RmlC_Cupin_sf"/>
</dbReference>
<organism evidence="3 4">
    <name type="scientific">Bacillus rhizoplanae</name>
    <dbReference type="NCBI Taxonomy" id="2880966"/>
    <lineage>
        <taxon>Bacteria</taxon>
        <taxon>Bacillati</taxon>
        <taxon>Bacillota</taxon>
        <taxon>Bacilli</taxon>
        <taxon>Bacillales</taxon>
        <taxon>Bacillaceae</taxon>
        <taxon>Bacillus</taxon>
    </lineage>
</organism>
<accession>A0ABM8Y741</accession>
<reference evidence="3 4" key="1">
    <citation type="submission" date="2021-10" db="EMBL/GenBank/DDBJ databases">
        <authorList>
            <person name="Criscuolo A."/>
        </authorList>
    </citation>
    <scope>NUCLEOTIDE SEQUENCE [LARGE SCALE GENOMIC DNA]</scope>
    <source>
        <strain evidence="4">CIP 111899</strain>
    </source>
</reference>
<comment type="caution">
    <text evidence="3">The sequence shown here is derived from an EMBL/GenBank/DDBJ whole genome shotgun (WGS) entry which is preliminary data.</text>
</comment>
<dbReference type="SUPFAM" id="SSF47413">
    <property type="entry name" value="lambda repressor-like DNA-binding domains"/>
    <property type="match status" value="1"/>
</dbReference>
<protein>
    <recommendedName>
        <fullName evidence="2">HTH cro/C1-type domain-containing protein</fullName>
    </recommendedName>
</protein>
<dbReference type="InterPro" id="IPR013096">
    <property type="entry name" value="Cupin_2"/>
</dbReference>
<dbReference type="EMBL" id="CAKJTI010000002">
    <property type="protein sequence ID" value="CAG9611527.1"/>
    <property type="molecule type" value="Genomic_DNA"/>
</dbReference>
<dbReference type="PANTHER" id="PTHR46797">
    <property type="entry name" value="HTH-TYPE TRANSCRIPTIONAL REGULATOR"/>
    <property type="match status" value="1"/>
</dbReference>
<dbReference type="InterPro" id="IPR050807">
    <property type="entry name" value="TransReg_Diox_bact_type"/>
</dbReference>
<keyword evidence="4" id="KW-1185">Reference proteome</keyword>
<evidence type="ECO:0000313" key="3">
    <source>
        <dbReference type="EMBL" id="CAG9611527.1"/>
    </source>
</evidence>
<dbReference type="CDD" id="cd02209">
    <property type="entry name" value="cupin_XRE_C"/>
    <property type="match status" value="1"/>
</dbReference>
<sequence length="214" mass="24549">MHTILYFINEKVNYILLGGVNIHMREQEDIQTKEVIQQVGQLLRQIRNEQKLSLEELAKKTGVSKLTLGKIERGETNPTLGVIWKITKGLSIPLSRLMVVGDTINVSRCGEGFTVEEENPTWRLETIFRYAKETGVEMHRACLQPNSIYETDPHHEGAIEFVTVMKGKVSIQVEQEVYKLNEFDSIQFEANRKHSYENKGNEVAVLHLTMKYSS</sequence>
<dbReference type="PROSITE" id="PS50943">
    <property type="entry name" value="HTH_CROC1"/>
    <property type="match status" value="1"/>
</dbReference>
<dbReference type="InterPro" id="IPR014710">
    <property type="entry name" value="RmlC-like_jellyroll"/>
</dbReference>
<feature type="domain" description="HTH cro/C1-type" evidence="2">
    <location>
        <begin position="43"/>
        <end position="97"/>
    </location>
</feature>